<accession>F4QBF7</accession>
<dbReference type="KEGG" id="dfa:DFA_10803"/>
<evidence type="ECO:0000256" key="13">
    <source>
        <dbReference type="ARBA" id="ARBA00023211"/>
    </source>
</evidence>
<sequence>MDSDEGDIETSQQEEEKDEDVLNNNNDEDESSKMNDGDQKKDSDQQQQDTKKSSIMRILVATDNHLGYLEKDPIRGDDSFNSFEEILQYAHKLKVDMVLLGGDLFHDNKPSRSCLYRTMELFRKYCLGDTPIKLQFLSDQAVNFFNKFHTVNYEDPNFNISLPVFSIHGNHDDPTGEGGLAALDLLSVSNLVNYFGKTENIDDITIYPLLIGKGETKIAIYGLGNIRDERLYRTFQKQQVKLMKPIESKGEWFNILVLHQNRVAHNPKNYVHEQMIDNFIDFVLWGHEHECLINPQPSSIGEFHITQPGSSVATALSEGESKEKFVGLLEVYKNQFRFKPYPLNTIRPFVLDTITLADSKINPTENEEIATFLENKVEAMIIMAKEKAAGKPSENLLPLIRLKVDYTGYSTINPQKFGQRFTGKVANPNDILLFTRKKPTSSKKQQQDVFDSEKTKPDDKIKVEDFISEFLGNTPADRLNILSETDLHFALHNFVDKDESDAISNLVNLSISKSSQFLKRNVATKDAHHDHIVKTIEENLPINCISGNDQITNPSNSTTSTSTTSTPSSTQKSSTQQQRGGLQMSPPPMPFDPDAFEGNEDDEEDSHRDHHHHGADDHGDQSSSEDELFNSNMFKTPDPPKSKKTPASKKSATPKTPSSTTSSPRTPYRSPVGSQVISLDDSDDEDGSDQDKTKKKRAKKADPSPNSYAKKKSKQ</sequence>
<dbReference type="Pfam" id="PF04152">
    <property type="entry name" value="Mre11_DNA_bind"/>
    <property type="match status" value="1"/>
</dbReference>
<evidence type="ECO:0000256" key="3">
    <source>
        <dbReference type="ARBA" id="ARBA00004286"/>
    </source>
</evidence>
<dbReference type="InterPro" id="IPR041796">
    <property type="entry name" value="Mre11_N"/>
</dbReference>
<dbReference type="GO" id="GO:0042138">
    <property type="term" value="P:meiotic DNA double-strand break formation"/>
    <property type="evidence" value="ECO:0007669"/>
    <property type="project" value="TreeGrafter"/>
</dbReference>
<dbReference type="PANTHER" id="PTHR10139">
    <property type="entry name" value="DOUBLE-STRAND BREAK REPAIR PROTEIN MRE11"/>
    <property type="match status" value="1"/>
</dbReference>
<keyword evidence="8 16" id="KW-0255">Endonuclease</keyword>
<dbReference type="NCBIfam" id="TIGR00583">
    <property type="entry name" value="mre11"/>
    <property type="match status" value="1"/>
</dbReference>
<dbReference type="GO" id="GO:0030870">
    <property type="term" value="C:Mre11 complex"/>
    <property type="evidence" value="ECO:0007669"/>
    <property type="project" value="InterPro"/>
</dbReference>
<dbReference type="GeneID" id="14866831"/>
<evidence type="ECO:0000256" key="16">
    <source>
        <dbReference type="PIRNR" id="PIRNR000882"/>
    </source>
</evidence>
<dbReference type="InterPro" id="IPR038487">
    <property type="entry name" value="Mre11_capping_dom"/>
</dbReference>
<dbReference type="Gene3D" id="3.60.21.10">
    <property type="match status" value="1"/>
</dbReference>
<keyword evidence="14 16" id="KW-0539">Nucleus</keyword>
<evidence type="ECO:0000256" key="10">
    <source>
        <dbReference type="ARBA" id="ARBA00022801"/>
    </source>
</evidence>
<keyword evidence="6 16" id="KW-0540">Nuclease</keyword>
<keyword evidence="9 16" id="KW-0227">DNA damage</keyword>
<evidence type="ECO:0000313" key="20">
    <source>
        <dbReference type="EMBL" id="EGG14929.1"/>
    </source>
</evidence>
<evidence type="ECO:0000256" key="9">
    <source>
        <dbReference type="ARBA" id="ARBA00022763"/>
    </source>
</evidence>
<dbReference type="Gene3D" id="3.30.110.110">
    <property type="entry name" value="Mre11, capping domain"/>
    <property type="match status" value="1"/>
</dbReference>
<dbReference type="AlphaFoldDB" id="F4QBF7"/>
<dbReference type="InterPro" id="IPR004843">
    <property type="entry name" value="Calcineurin-like_PHP"/>
</dbReference>
<dbReference type="EMBL" id="GL883027">
    <property type="protein sequence ID" value="EGG14929.1"/>
    <property type="molecule type" value="Genomic_DNA"/>
</dbReference>
<comment type="cofactor">
    <cofactor evidence="1 16">
        <name>Mn(2+)</name>
        <dbReference type="ChEBI" id="CHEBI:29035"/>
    </cofactor>
</comment>
<keyword evidence="15 16" id="KW-0469">Meiosis</keyword>
<protein>
    <recommendedName>
        <fullName evidence="16">Double-strand break repair protein</fullName>
    </recommendedName>
</protein>
<dbReference type="GO" id="GO:0035861">
    <property type="term" value="C:site of double-strand break"/>
    <property type="evidence" value="ECO:0007669"/>
    <property type="project" value="TreeGrafter"/>
</dbReference>
<keyword evidence="21" id="KW-1185">Reference proteome</keyword>
<dbReference type="STRING" id="1054147.F4QBF7"/>
<dbReference type="RefSeq" id="XP_004351445.1">
    <property type="nucleotide sequence ID" value="XM_004351393.1"/>
</dbReference>
<dbReference type="InterPro" id="IPR003701">
    <property type="entry name" value="Mre11"/>
</dbReference>
<dbReference type="GO" id="GO:0030145">
    <property type="term" value="F:manganese ion binding"/>
    <property type="evidence" value="ECO:0007669"/>
    <property type="project" value="InterPro"/>
</dbReference>
<feature type="domain" description="Mre11 DNA-binding" evidence="19">
    <location>
        <begin position="336"/>
        <end position="494"/>
    </location>
</feature>
<feature type="compositionally biased region" description="Acidic residues" evidence="18">
    <location>
        <begin position="594"/>
        <end position="604"/>
    </location>
</feature>
<feature type="region of interest" description="Disordered" evidence="18">
    <location>
        <begin position="1"/>
        <end position="55"/>
    </location>
</feature>
<evidence type="ECO:0000256" key="14">
    <source>
        <dbReference type="ARBA" id="ARBA00023242"/>
    </source>
</evidence>
<dbReference type="FunFam" id="3.60.21.10:FF:000011">
    <property type="entry name" value="Double-strand break repair protein"/>
    <property type="match status" value="1"/>
</dbReference>
<evidence type="ECO:0000256" key="12">
    <source>
        <dbReference type="ARBA" id="ARBA00023204"/>
    </source>
</evidence>
<dbReference type="GO" id="GO:0006303">
    <property type="term" value="P:double-strand break repair via nonhomologous end joining"/>
    <property type="evidence" value="ECO:0007669"/>
    <property type="project" value="TreeGrafter"/>
</dbReference>
<feature type="compositionally biased region" description="Low complexity" evidence="18">
    <location>
        <begin position="648"/>
        <end position="667"/>
    </location>
</feature>
<comment type="subcellular location">
    <subcellularLocation>
        <location evidence="3">Chromosome</location>
    </subcellularLocation>
    <subcellularLocation>
        <location evidence="2 16">Nucleus</location>
    </subcellularLocation>
</comment>
<keyword evidence="10 16" id="KW-0378">Hydrolase</keyword>
<feature type="compositionally biased region" description="Low complexity" evidence="18">
    <location>
        <begin position="552"/>
        <end position="578"/>
    </location>
</feature>
<proteinExistence type="inferred from homology"/>
<dbReference type="GO" id="GO:0007095">
    <property type="term" value="P:mitotic G2 DNA damage checkpoint signaling"/>
    <property type="evidence" value="ECO:0007669"/>
    <property type="project" value="TreeGrafter"/>
</dbReference>
<evidence type="ECO:0000313" key="21">
    <source>
        <dbReference type="Proteomes" id="UP000007797"/>
    </source>
</evidence>
<organism evidence="20 21">
    <name type="scientific">Cavenderia fasciculata</name>
    <name type="common">Slime mold</name>
    <name type="synonym">Dictyostelium fasciculatum</name>
    <dbReference type="NCBI Taxonomy" id="261658"/>
    <lineage>
        <taxon>Eukaryota</taxon>
        <taxon>Amoebozoa</taxon>
        <taxon>Evosea</taxon>
        <taxon>Eumycetozoa</taxon>
        <taxon>Dictyostelia</taxon>
        <taxon>Acytosteliales</taxon>
        <taxon>Cavenderiaceae</taxon>
        <taxon>Cavenderia</taxon>
    </lineage>
</organism>
<dbReference type="GO" id="GO:0000724">
    <property type="term" value="P:double-strand break repair via homologous recombination"/>
    <property type="evidence" value="ECO:0007669"/>
    <property type="project" value="TreeGrafter"/>
</dbReference>
<evidence type="ECO:0000256" key="2">
    <source>
        <dbReference type="ARBA" id="ARBA00004123"/>
    </source>
</evidence>
<dbReference type="PANTHER" id="PTHR10139:SF1">
    <property type="entry name" value="DOUBLE-STRAND BREAK REPAIR PROTEIN MRE11"/>
    <property type="match status" value="1"/>
</dbReference>
<dbReference type="OMA" id="ESCMFNA"/>
<dbReference type="GO" id="GO:0097552">
    <property type="term" value="P:mitochondrial double-strand break repair via homologous recombination"/>
    <property type="evidence" value="ECO:0007669"/>
    <property type="project" value="TreeGrafter"/>
</dbReference>
<reference evidence="21" key="1">
    <citation type="journal article" date="2011" name="Genome Res.">
        <title>Phylogeny-wide analysis of social amoeba genomes highlights ancient origins for complex intercellular communication.</title>
        <authorList>
            <person name="Heidel A.J."/>
            <person name="Lawal H.M."/>
            <person name="Felder M."/>
            <person name="Schilde C."/>
            <person name="Helps N.R."/>
            <person name="Tunggal B."/>
            <person name="Rivero F."/>
            <person name="John U."/>
            <person name="Schleicher M."/>
            <person name="Eichinger L."/>
            <person name="Platzer M."/>
            <person name="Noegel A.A."/>
            <person name="Schaap P."/>
            <person name="Gloeckner G."/>
        </authorList>
    </citation>
    <scope>NUCLEOTIDE SEQUENCE [LARGE SCALE GENOMIC DNA]</scope>
    <source>
        <strain evidence="21">SH3</strain>
    </source>
</reference>
<gene>
    <name evidence="20" type="primary">mre11</name>
    <name evidence="20" type="ORF">DFA_10803</name>
</gene>
<keyword evidence="12 16" id="KW-0234">DNA repair</keyword>
<name>F4QBF7_CACFS</name>
<evidence type="ECO:0000256" key="18">
    <source>
        <dbReference type="SAM" id="MobiDB-lite"/>
    </source>
</evidence>
<dbReference type="OrthoDB" id="30417at2759"/>
<dbReference type="GO" id="GO:0000723">
    <property type="term" value="P:telomere maintenance"/>
    <property type="evidence" value="ECO:0007669"/>
    <property type="project" value="TreeGrafter"/>
</dbReference>
<dbReference type="GO" id="GO:0000014">
    <property type="term" value="F:single-stranded DNA endodeoxyribonuclease activity"/>
    <property type="evidence" value="ECO:0007669"/>
    <property type="project" value="TreeGrafter"/>
</dbReference>
<dbReference type="SUPFAM" id="SSF56300">
    <property type="entry name" value="Metallo-dependent phosphatases"/>
    <property type="match status" value="1"/>
</dbReference>
<evidence type="ECO:0000256" key="11">
    <source>
        <dbReference type="ARBA" id="ARBA00022839"/>
    </source>
</evidence>
<comment type="similarity">
    <text evidence="4 16 17">Belongs to the MRE11/RAD32 family.</text>
</comment>
<dbReference type="Proteomes" id="UP000007797">
    <property type="component" value="Unassembled WGS sequence"/>
</dbReference>
<evidence type="ECO:0000256" key="5">
    <source>
        <dbReference type="ARBA" id="ARBA00022454"/>
    </source>
</evidence>
<evidence type="ECO:0000256" key="6">
    <source>
        <dbReference type="ARBA" id="ARBA00022722"/>
    </source>
</evidence>
<dbReference type="CDD" id="cd00840">
    <property type="entry name" value="MPP_Mre11_N"/>
    <property type="match status" value="1"/>
</dbReference>
<dbReference type="SMART" id="SM01347">
    <property type="entry name" value="Mre11_DNA_bind"/>
    <property type="match status" value="1"/>
</dbReference>
<evidence type="ECO:0000256" key="15">
    <source>
        <dbReference type="ARBA" id="ARBA00023254"/>
    </source>
</evidence>
<keyword evidence="7" id="KW-0479">Metal-binding</keyword>
<dbReference type="PIRSF" id="PIRSF000882">
    <property type="entry name" value="DSB_repair_MRE11"/>
    <property type="match status" value="1"/>
</dbReference>
<evidence type="ECO:0000256" key="1">
    <source>
        <dbReference type="ARBA" id="ARBA00001936"/>
    </source>
</evidence>
<feature type="compositionally biased region" description="Basic and acidic residues" evidence="18">
    <location>
        <begin position="31"/>
        <end position="52"/>
    </location>
</feature>
<evidence type="ECO:0000256" key="8">
    <source>
        <dbReference type="ARBA" id="ARBA00022759"/>
    </source>
</evidence>
<feature type="region of interest" description="Disordered" evidence="18">
    <location>
        <begin position="547"/>
        <end position="715"/>
    </location>
</feature>
<evidence type="ECO:0000256" key="4">
    <source>
        <dbReference type="ARBA" id="ARBA00009028"/>
    </source>
</evidence>
<keyword evidence="11 16" id="KW-0269">Exonuclease</keyword>
<dbReference type="Pfam" id="PF00149">
    <property type="entry name" value="Metallophos"/>
    <property type="match status" value="1"/>
</dbReference>
<dbReference type="GO" id="GO:0008296">
    <property type="term" value="F:3'-5'-DNA exonuclease activity"/>
    <property type="evidence" value="ECO:0007669"/>
    <property type="project" value="InterPro"/>
</dbReference>
<evidence type="ECO:0000256" key="7">
    <source>
        <dbReference type="ARBA" id="ARBA00022723"/>
    </source>
</evidence>
<evidence type="ECO:0000259" key="19">
    <source>
        <dbReference type="SMART" id="SM01347"/>
    </source>
</evidence>
<comment type="function">
    <text evidence="16">Core component of the MRN complex, which plays a central role in double-strand break (DSB) repair, DNA recombination, maintenance of telomere integrity and meiosis. The MRN complex is involved in the repair of DNA double-strand breaks (DSBs) via homologous recombination (HR), an error-free mechanism which primarily occurs during S and G2 phases. The complex (1) mediates the end resection of damaged DNA, which generates proper single-stranded DNA, a key initial steps in HR, and is (2) required for the recruitment of other repair factors and efficient activation of ATM and ATR upon DNA damage. Within the MRN complex, MRE11 possesses both single-strand endonuclease activity and double-strand-specific 3'-5' exonuclease activity. MRE11 first endonucleolytically cleaves the 5' strand at DNA DSB ends to prevent non-homologous end joining (NHEJ) and licence HR. It then generates a single-stranded DNA gap via 3' to 5' exonucleolytic degradation, which is required for single-strand invasion and recombination.</text>
</comment>
<dbReference type="InterPro" id="IPR029052">
    <property type="entry name" value="Metallo-depent_PP-like"/>
</dbReference>
<keyword evidence="13 16" id="KW-0464">Manganese</keyword>
<feature type="compositionally biased region" description="Acidic residues" evidence="18">
    <location>
        <begin position="1"/>
        <end position="30"/>
    </location>
</feature>
<evidence type="ECO:0000256" key="17">
    <source>
        <dbReference type="RuleBase" id="RU003447"/>
    </source>
</evidence>
<keyword evidence="5" id="KW-0158">Chromosome</keyword>
<dbReference type="InterPro" id="IPR007281">
    <property type="entry name" value="Mre11_DNA-bd"/>
</dbReference>